<evidence type="ECO:0000256" key="1">
    <source>
        <dbReference type="SAM" id="SignalP"/>
    </source>
</evidence>
<dbReference type="EMBL" id="CP113797">
    <property type="protein sequence ID" value="WAL60307.1"/>
    <property type="molecule type" value="Genomic_DNA"/>
</dbReference>
<evidence type="ECO:0008006" key="4">
    <source>
        <dbReference type="Google" id="ProtNLM"/>
    </source>
</evidence>
<keyword evidence="3" id="KW-1185">Reference proteome</keyword>
<reference evidence="2" key="1">
    <citation type="submission" date="2022-12" db="EMBL/GenBank/DDBJ databases">
        <title>Polyphasic identification of a Novel Hot-Spring Cyanobacterium Ocullathermofonsia sinensis gen nov. sp. nov. and Genomic Insights on its Adaptations to the Thermal Habitat.</title>
        <authorList>
            <person name="Daroch M."/>
            <person name="Tang J."/>
            <person name="Jiang Y."/>
        </authorList>
    </citation>
    <scope>NUCLEOTIDE SEQUENCE</scope>
    <source>
        <strain evidence="2">PKUAC-SCTA174</strain>
    </source>
</reference>
<evidence type="ECO:0000313" key="3">
    <source>
        <dbReference type="Proteomes" id="UP001163152"/>
    </source>
</evidence>
<feature type="chain" id="PRO_5039051687" description="POLO box domain-containing protein" evidence="1">
    <location>
        <begin position="29"/>
        <end position="398"/>
    </location>
</feature>
<organism evidence="2 3">
    <name type="scientific">Thermocoleostomius sinensis A174</name>
    <dbReference type="NCBI Taxonomy" id="2016057"/>
    <lineage>
        <taxon>Bacteria</taxon>
        <taxon>Bacillati</taxon>
        <taxon>Cyanobacteriota</taxon>
        <taxon>Cyanophyceae</taxon>
        <taxon>Oculatellales</taxon>
        <taxon>Oculatellaceae</taxon>
        <taxon>Thermocoleostomius</taxon>
    </lineage>
</organism>
<dbReference type="RefSeq" id="WP_268610185.1">
    <property type="nucleotide sequence ID" value="NZ_CP113797.1"/>
</dbReference>
<dbReference type="InterPro" id="IPR036908">
    <property type="entry name" value="RlpA-like_sf"/>
</dbReference>
<keyword evidence="1" id="KW-0732">Signal</keyword>
<sequence length="398" mass="44383">MLNRVGLFYFFCALLISLAIGGSPLAHQTPTSSWPNPNEVTVSTASTASAVATTPAVYQAIDEYHRPRFSVDGHQVMRTGRLPRVELRFNETDLLTVLQNTQAYFQTYGEENAEVQREGILGAQGVTIADVLDTLEFMIATLQEDLRHQQPTRLKDPNFINTHFRVIEWSAYDPANLREKQVRLTKYAVFTHPGSRSPTAVFTVPLYQLPDDAETDRFYLNYTKQEVLAGIYEPGGAEFGRVEPLAYLTRDSFEDALMQGTVLVNFTDGSSAFFNVDRNNGIAYDTNISPYRQGRYWYFKPVDAIKGYGHTSEAKISIKPGVTFAGDVLNIGLGRIVVLAAPSGTAQLGVIADTGGAFLPNLHQLDFLAGVFRDRDEFYTHISQLPEYANAYILIRKP</sequence>
<dbReference type="Proteomes" id="UP001163152">
    <property type="component" value="Chromosome"/>
</dbReference>
<protein>
    <recommendedName>
        <fullName evidence="4">POLO box domain-containing protein</fullName>
    </recommendedName>
</protein>
<accession>A0A9E8ZCE6</accession>
<gene>
    <name evidence="2" type="ORF">OXH18_24605</name>
</gene>
<dbReference type="KEGG" id="tsin:OXH18_24605"/>
<feature type="signal peptide" evidence="1">
    <location>
        <begin position="1"/>
        <end position="28"/>
    </location>
</feature>
<evidence type="ECO:0000313" key="2">
    <source>
        <dbReference type="EMBL" id="WAL60307.1"/>
    </source>
</evidence>
<proteinExistence type="predicted"/>
<dbReference type="SUPFAM" id="SSF50685">
    <property type="entry name" value="Barwin-like endoglucanases"/>
    <property type="match status" value="1"/>
</dbReference>
<name>A0A9E8ZCE6_9CYAN</name>
<dbReference type="AlphaFoldDB" id="A0A9E8ZCE6"/>